<dbReference type="AlphaFoldDB" id="A0A3M7QTX7"/>
<evidence type="ECO:0000313" key="3">
    <source>
        <dbReference type="Proteomes" id="UP000276133"/>
    </source>
</evidence>
<reference evidence="2 3" key="1">
    <citation type="journal article" date="2018" name="Sci. Rep.">
        <title>Genomic signatures of local adaptation to the degree of environmental predictability in rotifers.</title>
        <authorList>
            <person name="Franch-Gras L."/>
            <person name="Hahn C."/>
            <person name="Garcia-Roger E.M."/>
            <person name="Carmona M.J."/>
            <person name="Serra M."/>
            <person name="Gomez A."/>
        </authorList>
    </citation>
    <scope>NUCLEOTIDE SEQUENCE [LARGE SCALE GENOMIC DNA]</scope>
    <source>
        <strain evidence="2">HYR1</strain>
    </source>
</reference>
<evidence type="ECO:0000256" key="1">
    <source>
        <dbReference type="SAM" id="Phobius"/>
    </source>
</evidence>
<sequence>MLNFLNILVILGSFLISVAIIANLQKTSSASLSTTKTYYTAWHHFFSSHGNMAPFCYKIIPLLLQFPTFPPLSSHAQPFFVSTSKHCPLICIANPEIKNIKSTTLKLLIFMLLIRMITNYLI</sequence>
<protein>
    <submittedName>
        <fullName evidence="2">Uncharacterized protein</fullName>
    </submittedName>
</protein>
<feature type="transmembrane region" description="Helical" evidence="1">
    <location>
        <begin position="6"/>
        <end position="24"/>
    </location>
</feature>
<gene>
    <name evidence="2" type="ORF">BpHYR1_054300</name>
</gene>
<keyword evidence="3" id="KW-1185">Reference proteome</keyword>
<keyword evidence="1" id="KW-1133">Transmembrane helix</keyword>
<keyword evidence="1" id="KW-0812">Transmembrane</keyword>
<dbReference type="EMBL" id="REGN01005104">
    <property type="protein sequence ID" value="RNA14820.1"/>
    <property type="molecule type" value="Genomic_DNA"/>
</dbReference>
<organism evidence="2 3">
    <name type="scientific">Brachionus plicatilis</name>
    <name type="common">Marine rotifer</name>
    <name type="synonym">Brachionus muelleri</name>
    <dbReference type="NCBI Taxonomy" id="10195"/>
    <lineage>
        <taxon>Eukaryota</taxon>
        <taxon>Metazoa</taxon>
        <taxon>Spiralia</taxon>
        <taxon>Gnathifera</taxon>
        <taxon>Rotifera</taxon>
        <taxon>Eurotatoria</taxon>
        <taxon>Monogononta</taxon>
        <taxon>Pseudotrocha</taxon>
        <taxon>Ploima</taxon>
        <taxon>Brachionidae</taxon>
        <taxon>Brachionus</taxon>
    </lineage>
</organism>
<comment type="caution">
    <text evidence="2">The sequence shown here is derived from an EMBL/GenBank/DDBJ whole genome shotgun (WGS) entry which is preliminary data.</text>
</comment>
<proteinExistence type="predicted"/>
<accession>A0A3M7QTX7</accession>
<dbReference type="Proteomes" id="UP000276133">
    <property type="component" value="Unassembled WGS sequence"/>
</dbReference>
<evidence type="ECO:0000313" key="2">
    <source>
        <dbReference type="EMBL" id="RNA14820.1"/>
    </source>
</evidence>
<name>A0A3M7QTX7_BRAPC</name>
<keyword evidence="1" id="KW-0472">Membrane</keyword>